<gene>
    <name evidence="5" type="ORF">K457DRAFT_134123</name>
</gene>
<evidence type="ECO:0000313" key="5">
    <source>
        <dbReference type="EMBL" id="OAQ33790.1"/>
    </source>
</evidence>
<dbReference type="InterPro" id="IPR036047">
    <property type="entry name" value="F-box-like_dom_sf"/>
</dbReference>
<evidence type="ECO:0000256" key="1">
    <source>
        <dbReference type="ARBA" id="ARBA00022574"/>
    </source>
</evidence>
<name>A0A197K8G8_9FUNG</name>
<sequence>MLPQEQDSPFKDILHSIHQFPRLAPQERRVIIRELIACCDEGDLQVLHRLLGQTNKTGYDLVSALPVEVSHHLFLYLDGMELVRCQAVCRSWRGIIQGNDVLWKTKVRDWDPAECTLLKDAMDYQIQPTRCTPLHQVQHIPLMMHDSHDEKNPPAAEIDSLLDRIESRPEFIGWKEAVVRELVLKQNWKRGRCVHQLTLSLTMDITAMLLTWPSLILVDNWPRVHKISLDGFRGVRYREFPQRNGRHYQMMEVPRGHGSVSCIAWDTAGFTAAQAPMPTETGDVEEGQLLPLALGGFLRAVRMCDPETKASMMLPDVLHGFALHLCYLRDKIITVTLDGHVVFFPKLPPFLPIRSRSVNTKVLQMVAVDFGSRTFEREQGNLMQTWQGVVCLAHEDGVIIKDEHSGTLCQIQLELGEKLIHFQAIADNTWPYRNELLILYEEPNTRQRLVLCVQMEPGYLKESSRRVLAPSFSLGRGGDARDSIAMYRDRIGIMSHRNCSFDLGHYCVLRLLDLKQDVAVSTEYARSVDEEEAVSDGADIDDDSHSDNEDEVENCGEGSGLETSRVHMRGKAILLDHSTVSKAAYRILALDHARIVLGVGPRTVKILYLV</sequence>
<dbReference type="Pfam" id="PF12937">
    <property type="entry name" value="F-box-like"/>
    <property type="match status" value="1"/>
</dbReference>
<evidence type="ECO:0000313" key="6">
    <source>
        <dbReference type="Proteomes" id="UP000078512"/>
    </source>
</evidence>
<dbReference type="Proteomes" id="UP000078512">
    <property type="component" value="Unassembled WGS sequence"/>
</dbReference>
<protein>
    <recommendedName>
        <fullName evidence="4">F-box domain-containing protein</fullName>
    </recommendedName>
</protein>
<dbReference type="AlphaFoldDB" id="A0A197K8G8"/>
<proteinExistence type="predicted"/>
<feature type="domain" description="F-box" evidence="4">
    <location>
        <begin position="59"/>
        <end position="106"/>
    </location>
</feature>
<accession>A0A197K8G8</accession>
<evidence type="ECO:0000256" key="3">
    <source>
        <dbReference type="SAM" id="MobiDB-lite"/>
    </source>
</evidence>
<keyword evidence="6" id="KW-1185">Reference proteome</keyword>
<evidence type="ECO:0000259" key="4">
    <source>
        <dbReference type="PROSITE" id="PS50181"/>
    </source>
</evidence>
<dbReference type="PANTHER" id="PTHR44436">
    <property type="entry name" value="F-BOX/WD REPEAT-CONTAINING PROTEIN 2"/>
    <property type="match status" value="1"/>
</dbReference>
<dbReference type="Gene3D" id="1.20.1280.50">
    <property type="match status" value="1"/>
</dbReference>
<dbReference type="PANTHER" id="PTHR44436:SF1">
    <property type="entry name" value="F-BOX_WD REPEAT-CONTAINING PROTEIN 2"/>
    <property type="match status" value="1"/>
</dbReference>
<feature type="compositionally biased region" description="Acidic residues" evidence="3">
    <location>
        <begin position="529"/>
        <end position="554"/>
    </location>
</feature>
<dbReference type="InterPro" id="IPR042627">
    <property type="entry name" value="FBXW2"/>
</dbReference>
<dbReference type="OrthoDB" id="10257471at2759"/>
<dbReference type="SUPFAM" id="SSF81383">
    <property type="entry name" value="F-box domain"/>
    <property type="match status" value="1"/>
</dbReference>
<dbReference type="InterPro" id="IPR001810">
    <property type="entry name" value="F-box_dom"/>
</dbReference>
<dbReference type="EMBL" id="KV442020">
    <property type="protein sequence ID" value="OAQ33790.1"/>
    <property type="molecule type" value="Genomic_DNA"/>
</dbReference>
<reference evidence="5 6" key="1">
    <citation type="submission" date="2016-05" db="EMBL/GenBank/DDBJ databases">
        <title>Genome sequencing reveals origins of a unique bacterial endosymbiosis in the earliest lineages of terrestrial Fungi.</title>
        <authorList>
            <consortium name="DOE Joint Genome Institute"/>
            <person name="Uehling J."/>
            <person name="Gryganskyi A."/>
            <person name="Hameed K."/>
            <person name="Tschaplinski T."/>
            <person name="Misztal P."/>
            <person name="Wu S."/>
            <person name="Desiro A."/>
            <person name="Vande Pol N."/>
            <person name="Du Z.-Y."/>
            <person name="Zienkiewicz A."/>
            <person name="Zienkiewicz K."/>
            <person name="Morin E."/>
            <person name="Tisserant E."/>
            <person name="Splivallo R."/>
            <person name="Hainaut M."/>
            <person name="Henrissat B."/>
            <person name="Ohm R."/>
            <person name="Kuo A."/>
            <person name="Yan J."/>
            <person name="Lipzen A."/>
            <person name="Nolan M."/>
            <person name="Labutti K."/>
            <person name="Barry K."/>
            <person name="Goldstein A."/>
            <person name="Labbe J."/>
            <person name="Schadt C."/>
            <person name="Tuskan G."/>
            <person name="Grigoriev I."/>
            <person name="Martin F."/>
            <person name="Vilgalys R."/>
            <person name="Bonito G."/>
        </authorList>
    </citation>
    <scope>NUCLEOTIDE SEQUENCE [LARGE SCALE GENOMIC DNA]</scope>
    <source>
        <strain evidence="5 6">AG-77</strain>
    </source>
</reference>
<organism evidence="5 6">
    <name type="scientific">Linnemannia elongata AG-77</name>
    <dbReference type="NCBI Taxonomy" id="1314771"/>
    <lineage>
        <taxon>Eukaryota</taxon>
        <taxon>Fungi</taxon>
        <taxon>Fungi incertae sedis</taxon>
        <taxon>Mucoromycota</taxon>
        <taxon>Mortierellomycotina</taxon>
        <taxon>Mortierellomycetes</taxon>
        <taxon>Mortierellales</taxon>
        <taxon>Mortierellaceae</taxon>
        <taxon>Linnemannia</taxon>
    </lineage>
</organism>
<dbReference type="STRING" id="1314771.A0A197K8G8"/>
<keyword evidence="1" id="KW-0853">WD repeat</keyword>
<evidence type="ECO:0000256" key="2">
    <source>
        <dbReference type="ARBA" id="ARBA00022737"/>
    </source>
</evidence>
<dbReference type="PROSITE" id="PS50181">
    <property type="entry name" value="FBOX"/>
    <property type="match status" value="1"/>
</dbReference>
<dbReference type="SMART" id="SM00256">
    <property type="entry name" value="FBOX"/>
    <property type="match status" value="1"/>
</dbReference>
<keyword evidence="2" id="KW-0677">Repeat</keyword>
<feature type="region of interest" description="Disordered" evidence="3">
    <location>
        <begin position="529"/>
        <end position="562"/>
    </location>
</feature>